<dbReference type="OrthoDB" id="7452381at2"/>
<proteinExistence type="predicted"/>
<organism evidence="1 2">
    <name type="scientific">Maricaulis maris</name>
    <dbReference type="NCBI Taxonomy" id="74318"/>
    <lineage>
        <taxon>Bacteria</taxon>
        <taxon>Pseudomonadati</taxon>
        <taxon>Pseudomonadota</taxon>
        <taxon>Alphaproteobacteria</taxon>
        <taxon>Maricaulales</taxon>
        <taxon>Maricaulaceae</taxon>
        <taxon>Maricaulis</taxon>
    </lineage>
</organism>
<name>A0A495DKW8_9PROT</name>
<gene>
    <name evidence="1" type="ORF">C7435_0018</name>
</gene>
<accession>A0A495DKW8</accession>
<reference evidence="1 2" key="1">
    <citation type="submission" date="2018-10" db="EMBL/GenBank/DDBJ databases">
        <title>Genomic Encyclopedia of Type Strains, Phase IV (KMG-IV): sequencing the most valuable type-strain genomes for metagenomic binning, comparative biology and taxonomic classification.</title>
        <authorList>
            <person name="Goeker M."/>
        </authorList>
    </citation>
    <scope>NUCLEOTIDE SEQUENCE [LARGE SCALE GENOMIC DNA]</scope>
    <source>
        <strain evidence="1 2">DSM 4734</strain>
    </source>
</reference>
<dbReference type="EMBL" id="RBIM01000001">
    <property type="protein sequence ID" value="RKR03582.1"/>
    <property type="molecule type" value="Genomic_DNA"/>
</dbReference>
<dbReference type="RefSeq" id="WP_121209565.1">
    <property type="nucleotide sequence ID" value="NZ_RBIM01000001.1"/>
</dbReference>
<dbReference type="AlphaFoldDB" id="A0A495DKW8"/>
<evidence type="ECO:0000313" key="1">
    <source>
        <dbReference type="EMBL" id="RKR03582.1"/>
    </source>
</evidence>
<evidence type="ECO:0000313" key="2">
    <source>
        <dbReference type="Proteomes" id="UP000273675"/>
    </source>
</evidence>
<sequence>MALLDRVKERTGSDLSDTELQAMIDGVTAEIVARFGPAGPIALEMADPTDPEARTLKTLRLARPIDDGEAITVTESDPADTGLAATDIELDATDYRILHGGRTLQRLTGGPNGRSHWAPLVTITYTPIGEAAARDEAVIKLVQLDLSYRGGLKSERAGDHSFTLSGNIATEREQILESLAQRRGGFLLA</sequence>
<dbReference type="Proteomes" id="UP000273675">
    <property type="component" value="Unassembled WGS sequence"/>
</dbReference>
<evidence type="ECO:0008006" key="3">
    <source>
        <dbReference type="Google" id="ProtNLM"/>
    </source>
</evidence>
<comment type="caution">
    <text evidence="1">The sequence shown here is derived from an EMBL/GenBank/DDBJ whole genome shotgun (WGS) entry which is preliminary data.</text>
</comment>
<protein>
    <recommendedName>
        <fullName evidence="3">Phage gp6-like head-tail connector protein</fullName>
    </recommendedName>
</protein>